<feature type="signal peptide" evidence="2">
    <location>
        <begin position="1"/>
        <end position="27"/>
    </location>
</feature>
<dbReference type="Proteomes" id="UP000593562">
    <property type="component" value="Unassembled WGS sequence"/>
</dbReference>
<dbReference type="Gene3D" id="3.40.50.1820">
    <property type="entry name" value="alpha/beta hydrolase"/>
    <property type="match status" value="2"/>
</dbReference>
<dbReference type="EMBL" id="JAAARO010000022">
    <property type="protein sequence ID" value="KAF5727471.1"/>
    <property type="molecule type" value="Genomic_DNA"/>
</dbReference>
<dbReference type="GO" id="GO:0006508">
    <property type="term" value="P:proteolysis"/>
    <property type="evidence" value="ECO:0007669"/>
    <property type="project" value="InterPro"/>
</dbReference>
<sequence length="410" mass="46817">MATIFFSIVYLSLFLSDIFLISTPANARYTNDPLPSPRVDISPKDRAARPIRSLDLFSQEDINIVKDNSSDIDAPRLVEKKIKFPFLPVSDPSVEDLRHYAGYYHLPHTLGARMFYFFFESRNQNNNNEDPVVIWLSGGPGISCSIALFYENGPFHIKEALSLIWNDHGWDKISNIIYVDQPIGTGFSYTIDDSDIRHDLTSIIKDLYNFLKAFFIKHTKLTRKKFFITGQSYAGHYAPALASKILEENEKINIDNRINLQASIGNGHINPYIQSPTIPVFAWIHKLIRELDYSNIEENFMKICQSSAKSCVDGVRKDCPIAFDDCLDMITRIRERAGNKNVLIYAGDQDLIGNWRGIMELVLEMEWSGKKEFKEAPIVPFEVDDADAGAMMIHDPLSFVRVRQSQLFVN</sequence>
<dbReference type="InParanoid" id="A0A7J7C016"/>
<dbReference type="PANTHER" id="PTHR11802:SF350">
    <property type="entry name" value="CARBOXYPEPTIDASE"/>
    <property type="match status" value="1"/>
</dbReference>
<gene>
    <name evidence="3" type="ORF">HS088_TW22G01164</name>
</gene>
<dbReference type="InterPro" id="IPR029058">
    <property type="entry name" value="AB_hydrolase_fold"/>
</dbReference>
<evidence type="ECO:0000256" key="2">
    <source>
        <dbReference type="SAM" id="SignalP"/>
    </source>
</evidence>
<dbReference type="AlphaFoldDB" id="A0A7J7C016"/>
<keyword evidence="2" id="KW-0732">Signal</keyword>
<evidence type="ECO:0000256" key="1">
    <source>
        <dbReference type="ARBA" id="ARBA00009431"/>
    </source>
</evidence>
<comment type="caution">
    <text evidence="3">The sequence shown here is derived from an EMBL/GenBank/DDBJ whole genome shotgun (WGS) entry which is preliminary data.</text>
</comment>
<dbReference type="SUPFAM" id="SSF53474">
    <property type="entry name" value="alpha/beta-Hydrolases"/>
    <property type="match status" value="1"/>
</dbReference>
<dbReference type="GO" id="GO:0004185">
    <property type="term" value="F:serine-type carboxypeptidase activity"/>
    <property type="evidence" value="ECO:0007669"/>
    <property type="project" value="InterPro"/>
</dbReference>
<protein>
    <submittedName>
        <fullName evidence="3">Uncharacterized protein</fullName>
    </submittedName>
</protein>
<reference evidence="3 4" key="1">
    <citation type="journal article" date="2020" name="Nat. Commun.">
        <title>Genome of Tripterygium wilfordii and identification of cytochrome P450 involved in triptolide biosynthesis.</title>
        <authorList>
            <person name="Tu L."/>
            <person name="Su P."/>
            <person name="Zhang Z."/>
            <person name="Gao L."/>
            <person name="Wang J."/>
            <person name="Hu T."/>
            <person name="Zhou J."/>
            <person name="Zhang Y."/>
            <person name="Zhao Y."/>
            <person name="Liu Y."/>
            <person name="Song Y."/>
            <person name="Tong Y."/>
            <person name="Lu Y."/>
            <person name="Yang J."/>
            <person name="Xu C."/>
            <person name="Jia M."/>
            <person name="Peters R.J."/>
            <person name="Huang L."/>
            <person name="Gao W."/>
        </authorList>
    </citation>
    <scope>NUCLEOTIDE SEQUENCE [LARGE SCALE GENOMIC DNA]</scope>
    <source>
        <strain evidence="4">cv. XIE 37</strain>
        <tissue evidence="3">Leaf</tissue>
    </source>
</reference>
<keyword evidence="4" id="KW-1185">Reference proteome</keyword>
<proteinExistence type="inferred from homology"/>
<name>A0A7J7C016_TRIWF</name>
<dbReference type="GO" id="GO:0005773">
    <property type="term" value="C:vacuole"/>
    <property type="evidence" value="ECO:0007669"/>
    <property type="project" value="TreeGrafter"/>
</dbReference>
<feature type="chain" id="PRO_5029757337" evidence="2">
    <location>
        <begin position="28"/>
        <end position="410"/>
    </location>
</feature>
<accession>A0A7J7C016</accession>
<dbReference type="InterPro" id="IPR001563">
    <property type="entry name" value="Peptidase_S10"/>
</dbReference>
<evidence type="ECO:0000313" key="4">
    <source>
        <dbReference type="Proteomes" id="UP000593562"/>
    </source>
</evidence>
<dbReference type="PRINTS" id="PR00724">
    <property type="entry name" value="CRBOXYPTASEC"/>
</dbReference>
<dbReference type="PANTHER" id="PTHR11802">
    <property type="entry name" value="SERINE PROTEASE FAMILY S10 SERINE CARBOXYPEPTIDASE"/>
    <property type="match status" value="1"/>
</dbReference>
<comment type="similarity">
    <text evidence="1">Belongs to the peptidase S10 family.</text>
</comment>
<dbReference type="Pfam" id="PF00450">
    <property type="entry name" value="Peptidase_S10"/>
    <property type="match status" value="2"/>
</dbReference>
<evidence type="ECO:0000313" key="3">
    <source>
        <dbReference type="EMBL" id="KAF5727471.1"/>
    </source>
</evidence>
<organism evidence="3 4">
    <name type="scientific">Tripterygium wilfordii</name>
    <name type="common">Thunder God vine</name>
    <dbReference type="NCBI Taxonomy" id="458696"/>
    <lineage>
        <taxon>Eukaryota</taxon>
        <taxon>Viridiplantae</taxon>
        <taxon>Streptophyta</taxon>
        <taxon>Embryophyta</taxon>
        <taxon>Tracheophyta</taxon>
        <taxon>Spermatophyta</taxon>
        <taxon>Magnoliopsida</taxon>
        <taxon>eudicotyledons</taxon>
        <taxon>Gunneridae</taxon>
        <taxon>Pentapetalae</taxon>
        <taxon>rosids</taxon>
        <taxon>fabids</taxon>
        <taxon>Celastrales</taxon>
        <taxon>Celastraceae</taxon>
        <taxon>Tripterygium</taxon>
    </lineage>
</organism>